<sequence>MANAVRIERGPNGFGGPLTIKLEGTRNKVVYITGGEKPAIADKIAKILGAELIDGFKNGVPDEEIAVAIVDCGGTLRCGIYPKKGIPTVNLTPVGKSGPLAAFINETIYVSDVKEDGISAVTADGAAASTPQPAPTAATPATKTAAPAGTSSGKGNILTRFGKAAGSVIAIFFQAGRDTIDMVIKTILPFMAFVSMIIGLIMGSGLGDFIAVHLSPYAGSLPGLFVISVICSLPILSPMLGPGAVIAQVIGVLIGTQIGAGAISPQFALPALFAIDSQVGCDFMPVGLSLMEAEPETVDIGVPAILMSRAVGGPIGVIVAYFVGIGLFA</sequence>
<dbReference type="GO" id="GO:0008982">
    <property type="term" value="F:protein-N(PI)-phosphohistidine-sugar phosphotransferase activity"/>
    <property type="evidence" value="ECO:0007669"/>
    <property type="project" value="InterPro"/>
</dbReference>
<evidence type="ECO:0000256" key="3">
    <source>
        <dbReference type="SAM" id="Phobius"/>
    </source>
</evidence>
<feature type="region of interest" description="Disordered" evidence="2">
    <location>
        <begin position="125"/>
        <end position="152"/>
    </location>
</feature>
<dbReference type="GO" id="GO:0009401">
    <property type="term" value="P:phosphoenolpyruvate-dependent sugar phosphotransferase system"/>
    <property type="evidence" value="ECO:0007669"/>
    <property type="project" value="InterPro"/>
</dbReference>
<dbReference type="GO" id="GO:0005886">
    <property type="term" value="C:plasma membrane"/>
    <property type="evidence" value="ECO:0007669"/>
    <property type="project" value="TreeGrafter"/>
</dbReference>
<keyword evidence="6" id="KW-1185">Reference proteome</keyword>
<keyword evidence="3" id="KW-0812">Transmembrane</keyword>
<gene>
    <name evidence="5" type="ORF">EDC37_10520</name>
</gene>
<organism evidence="5 6">
    <name type="scientific">Pectinatus cerevisiiphilus</name>
    <dbReference type="NCBI Taxonomy" id="86956"/>
    <lineage>
        <taxon>Bacteria</taxon>
        <taxon>Bacillati</taxon>
        <taxon>Bacillota</taxon>
        <taxon>Negativicutes</taxon>
        <taxon>Selenomonadales</taxon>
        <taxon>Selenomonadaceae</taxon>
        <taxon>Pectinatus</taxon>
    </lineage>
</organism>
<evidence type="ECO:0000259" key="4">
    <source>
        <dbReference type="PROSITE" id="PS51102"/>
    </source>
</evidence>
<dbReference type="InterPro" id="IPR011618">
    <property type="entry name" value="PTS_EIIBC_GUT_N"/>
</dbReference>
<feature type="transmembrane region" description="Helical" evidence="3">
    <location>
        <begin position="217"/>
        <end position="236"/>
    </location>
</feature>
<dbReference type="Pfam" id="PF07663">
    <property type="entry name" value="EIIBC-GUT_C"/>
    <property type="match status" value="1"/>
</dbReference>
<reference evidence="5 6" key="1">
    <citation type="submission" date="2019-03" db="EMBL/GenBank/DDBJ databases">
        <title>Genomic Encyclopedia of Type Strains, Phase IV (KMG-IV): sequencing the most valuable type-strain genomes for metagenomic binning, comparative biology and taxonomic classification.</title>
        <authorList>
            <person name="Goeker M."/>
        </authorList>
    </citation>
    <scope>NUCLEOTIDE SEQUENCE [LARGE SCALE GENOMIC DNA]</scope>
    <source>
        <strain evidence="5 6">DSM 20467</strain>
    </source>
</reference>
<dbReference type="PANTHER" id="PTHR39427:SF1">
    <property type="entry name" value="PTS SYSTEM GLUCITOL_SORBITOL-SPECIFIC EIIB COMPONENT"/>
    <property type="match status" value="1"/>
</dbReference>
<keyword evidence="3" id="KW-0472">Membrane</keyword>
<dbReference type="Pfam" id="PF03612">
    <property type="entry name" value="EIIBC-GUT_N"/>
    <property type="match status" value="1"/>
</dbReference>
<evidence type="ECO:0000256" key="1">
    <source>
        <dbReference type="PROSITE-ProRule" id="PRU00425"/>
    </source>
</evidence>
<evidence type="ECO:0000313" key="5">
    <source>
        <dbReference type="EMBL" id="TCS79953.1"/>
    </source>
</evidence>
<feature type="compositionally biased region" description="Low complexity" evidence="2">
    <location>
        <begin position="126"/>
        <end position="148"/>
    </location>
</feature>
<comment type="caution">
    <text evidence="5">The sequence shown here is derived from an EMBL/GenBank/DDBJ whole genome shotgun (WGS) entry which is preliminary data.</text>
</comment>
<feature type="transmembrane region" description="Helical" evidence="3">
    <location>
        <begin position="300"/>
        <end position="328"/>
    </location>
</feature>
<feature type="modified residue" description="Phosphocysteine; by EIIA" evidence="1">
    <location>
        <position position="72"/>
    </location>
</feature>
<dbReference type="InterPro" id="IPR004702">
    <property type="entry name" value="PTS_sorb_EIIBC"/>
</dbReference>
<dbReference type="InterPro" id="IPR011638">
    <property type="entry name" value="PTS_EIIBC_GUT_C"/>
</dbReference>
<evidence type="ECO:0000256" key="2">
    <source>
        <dbReference type="SAM" id="MobiDB-lite"/>
    </source>
</evidence>
<feature type="domain" description="PTS EIIB type-5" evidence="4">
    <location>
        <begin position="1"/>
        <end position="188"/>
    </location>
</feature>
<dbReference type="Proteomes" id="UP000295188">
    <property type="component" value="Unassembled WGS sequence"/>
</dbReference>
<dbReference type="PROSITE" id="PS51102">
    <property type="entry name" value="PTS_EIIB_TYPE_5"/>
    <property type="match status" value="1"/>
</dbReference>
<dbReference type="RefSeq" id="WP_132548213.1">
    <property type="nucleotide sequence ID" value="NZ_SMAA01000005.1"/>
</dbReference>
<accession>A0A4R3KAI9</accession>
<name>A0A4R3KAI9_9FIRM</name>
<feature type="transmembrane region" description="Helical" evidence="3">
    <location>
        <begin position="187"/>
        <end position="211"/>
    </location>
</feature>
<dbReference type="AlphaFoldDB" id="A0A4R3KAI9"/>
<keyword evidence="3" id="KW-1133">Transmembrane helix</keyword>
<dbReference type="EMBL" id="SMAA01000005">
    <property type="protein sequence ID" value="TCS79953.1"/>
    <property type="molecule type" value="Genomic_DNA"/>
</dbReference>
<dbReference type="OrthoDB" id="4774329at2"/>
<dbReference type="PANTHER" id="PTHR39427">
    <property type="match status" value="1"/>
</dbReference>
<proteinExistence type="predicted"/>
<protein>
    <submittedName>
        <fullName evidence="5">PTS system glucitol/sorbitol-specific IIC component</fullName>
    </submittedName>
</protein>
<evidence type="ECO:0000313" key="6">
    <source>
        <dbReference type="Proteomes" id="UP000295188"/>
    </source>
</evidence>